<reference evidence="1 2" key="1">
    <citation type="journal article" date="2016" name="Nat. Commun.">
        <title>Thousands of microbial genomes shed light on interconnected biogeochemical processes in an aquifer system.</title>
        <authorList>
            <person name="Anantharaman K."/>
            <person name="Brown C.T."/>
            <person name="Hug L.A."/>
            <person name="Sharon I."/>
            <person name="Castelle C.J."/>
            <person name="Probst A.J."/>
            <person name="Thomas B.C."/>
            <person name="Singh A."/>
            <person name="Wilkins M.J."/>
            <person name="Karaoz U."/>
            <person name="Brodie E.L."/>
            <person name="Williams K.H."/>
            <person name="Hubbard S.S."/>
            <person name="Banfield J.F."/>
        </authorList>
    </citation>
    <scope>NUCLEOTIDE SEQUENCE [LARGE SCALE GENOMIC DNA]</scope>
</reference>
<sequence>MESLVIPGKIDPTKKIIRQARRPREIDIWDEIGKAYGQENEPTPLPGGIIFRRRVLGKNPREQS</sequence>
<gene>
    <name evidence="1" type="ORF">A2777_01895</name>
</gene>
<dbReference type="EMBL" id="MFJF01000005">
    <property type="protein sequence ID" value="OGG08118.1"/>
    <property type="molecule type" value="Genomic_DNA"/>
</dbReference>
<protein>
    <submittedName>
        <fullName evidence="1">Uncharacterized protein</fullName>
    </submittedName>
</protein>
<accession>A0A1F5Z6P3</accession>
<dbReference type="Proteomes" id="UP000177354">
    <property type="component" value="Unassembled WGS sequence"/>
</dbReference>
<organism evidence="1 2">
    <name type="scientific">Candidatus Gottesmanbacteria bacterium RIFCSPHIGHO2_01_FULL_40_15</name>
    <dbReference type="NCBI Taxonomy" id="1798376"/>
    <lineage>
        <taxon>Bacteria</taxon>
        <taxon>Candidatus Gottesmaniibacteriota</taxon>
    </lineage>
</organism>
<evidence type="ECO:0000313" key="1">
    <source>
        <dbReference type="EMBL" id="OGG08118.1"/>
    </source>
</evidence>
<name>A0A1F5Z6P3_9BACT</name>
<comment type="caution">
    <text evidence="1">The sequence shown here is derived from an EMBL/GenBank/DDBJ whole genome shotgun (WGS) entry which is preliminary data.</text>
</comment>
<evidence type="ECO:0000313" key="2">
    <source>
        <dbReference type="Proteomes" id="UP000177354"/>
    </source>
</evidence>
<proteinExistence type="predicted"/>
<dbReference type="AlphaFoldDB" id="A0A1F5Z6P3"/>